<sequence>MLAVLAAVAFLSVLALLARDLTAFTAPRDFETDNLPWNLTLVNSTHPLPDDFTVSTVELSNGQRVDERIAQPLEELFRAASTAGYTPCVSSGFRTRDDQEQILEDRIESYEADGLAPQAAEREARRWVAEPGTSEHELGLAVDINDALGNEGLYDWLAEHAHEYGFIQRYPSDKTDITGISFEPWHYRYVGVEDATAIWQSGITLEEYLART</sequence>
<dbReference type="InterPro" id="IPR058193">
    <property type="entry name" value="VanY/YodJ_core_dom"/>
</dbReference>
<dbReference type="InterPro" id="IPR003709">
    <property type="entry name" value="VanY-like_core_dom"/>
</dbReference>
<dbReference type="SUPFAM" id="SSF55166">
    <property type="entry name" value="Hedgehog/DD-peptidase"/>
    <property type="match status" value="1"/>
</dbReference>
<accession>A0A1Y3XI55</accession>
<name>A0A1Y3XI55_9ACTN</name>
<dbReference type="PANTHER" id="PTHR34385">
    <property type="entry name" value="D-ALANYL-D-ALANINE CARBOXYPEPTIDASE"/>
    <property type="match status" value="1"/>
</dbReference>
<keyword evidence="3" id="KW-0121">Carboxypeptidase</keyword>
<gene>
    <name evidence="3" type="ORF">B5G02_09300</name>
</gene>
<keyword evidence="4" id="KW-1185">Reference proteome</keyword>
<feature type="domain" description="D-alanyl-D-alanine carboxypeptidase-like core" evidence="2">
    <location>
        <begin position="64"/>
        <end position="191"/>
    </location>
</feature>
<dbReference type="PANTHER" id="PTHR34385:SF1">
    <property type="entry name" value="PEPTIDOGLYCAN L-ALANYL-D-GLUTAMATE ENDOPEPTIDASE CWLK"/>
    <property type="match status" value="1"/>
</dbReference>
<evidence type="ECO:0000256" key="1">
    <source>
        <dbReference type="SAM" id="SignalP"/>
    </source>
</evidence>
<dbReference type="InterPro" id="IPR009045">
    <property type="entry name" value="Zn_M74/Hedgehog-like"/>
</dbReference>
<dbReference type="AlphaFoldDB" id="A0A1Y3XI55"/>
<dbReference type="OrthoDB" id="9792074at2"/>
<evidence type="ECO:0000259" key="2">
    <source>
        <dbReference type="Pfam" id="PF02557"/>
    </source>
</evidence>
<organism evidence="3 4">
    <name type="scientific">[Collinsella] massiliensis</name>
    <dbReference type="NCBI Taxonomy" id="1232426"/>
    <lineage>
        <taxon>Bacteria</taxon>
        <taxon>Bacillati</taxon>
        <taxon>Actinomycetota</taxon>
        <taxon>Coriobacteriia</taxon>
        <taxon>Coriobacteriales</taxon>
        <taxon>Coriobacteriaceae</taxon>
        <taxon>Enorma</taxon>
    </lineage>
</organism>
<evidence type="ECO:0000313" key="4">
    <source>
        <dbReference type="Proteomes" id="UP000195781"/>
    </source>
</evidence>
<proteinExistence type="predicted"/>
<dbReference type="GO" id="GO:0004180">
    <property type="term" value="F:carboxypeptidase activity"/>
    <property type="evidence" value="ECO:0007669"/>
    <property type="project" value="UniProtKB-KW"/>
</dbReference>
<dbReference type="GO" id="GO:0006508">
    <property type="term" value="P:proteolysis"/>
    <property type="evidence" value="ECO:0007669"/>
    <property type="project" value="InterPro"/>
</dbReference>
<keyword evidence="1" id="KW-0732">Signal</keyword>
<dbReference type="CDD" id="cd14852">
    <property type="entry name" value="LD-carboxypeptidase"/>
    <property type="match status" value="1"/>
</dbReference>
<dbReference type="Proteomes" id="UP000195781">
    <property type="component" value="Unassembled WGS sequence"/>
</dbReference>
<feature type="chain" id="PRO_5038433700" evidence="1">
    <location>
        <begin position="19"/>
        <end position="212"/>
    </location>
</feature>
<keyword evidence="3" id="KW-0645">Protease</keyword>
<dbReference type="RefSeq" id="WP_094336011.1">
    <property type="nucleotide sequence ID" value="NZ_NFIE01000026.1"/>
</dbReference>
<reference evidence="4" key="1">
    <citation type="submission" date="2017-04" db="EMBL/GenBank/DDBJ databases">
        <title>Function of individual gut microbiota members based on whole genome sequencing of pure cultures obtained from chicken caecum.</title>
        <authorList>
            <person name="Medvecky M."/>
            <person name="Cejkova D."/>
            <person name="Polansky O."/>
            <person name="Karasova D."/>
            <person name="Kubasova T."/>
            <person name="Cizek A."/>
            <person name="Rychlik I."/>
        </authorList>
    </citation>
    <scope>NUCLEOTIDE SEQUENCE [LARGE SCALE GENOMIC DNA]</scope>
    <source>
        <strain evidence="4">An5</strain>
    </source>
</reference>
<dbReference type="Pfam" id="PF02557">
    <property type="entry name" value="VanY"/>
    <property type="match status" value="1"/>
</dbReference>
<comment type="caution">
    <text evidence="3">The sequence shown here is derived from an EMBL/GenBank/DDBJ whole genome shotgun (WGS) entry which is preliminary data.</text>
</comment>
<feature type="signal peptide" evidence="1">
    <location>
        <begin position="1"/>
        <end position="18"/>
    </location>
</feature>
<dbReference type="Gene3D" id="3.30.1380.10">
    <property type="match status" value="1"/>
</dbReference>
<evidence type="ECO:0000313" key="3">
    <source>
        <dbReference type="EMBL" id="OUN85243.1"/>
    </source>
</evidence>
<keyword evidence="3" id="KW-0378">Hydrolase</keyword>
<dbReference type="EMBL" id="NFIE01000026">
    <property type="protein sequence ID" value="OUN85243.1"/>
    <property type="molecule type" value="Genomic_DNA"/>
</dbReference>
<dbReference type="InterPro" id="IPR052179">
    <property type="entry name" value="DD-CPase-like"/>
</dbReference>
<protein>
    <submittedName>
        <fullName evidence="3">D-Ala-D-Ala carboxypeptidase VanY</fullName>
    </submittedName>
</protein>